<evidence type="ECO:0000313" key="2">
    <source>
        <dbReference type="Proteomes" id="UP000003959"/>
    </source>
</evidence>
<name>F4XKZ3_9CYAN</name>
<dbReference type="Proteomes" id="UP000003959">
    <property type="component" value="Unassembled WGS sequence"/>
</dbReference>
<evidence type="ECO:0000313" key="1">
    <source>
        <dbReference type="EMBL" id="EGJ34683.1"/>
    </source>
</evidence>
<dbReference type="AlphaFoldDB" id="F4XKZ3"/>
<keyword evidence="2" id="KW-1185">Reference proteome</keyword>
<evidence type="ECO:0008006" key="3">
    <source>
        <dbReference type="Google" id="ProtNLM"/>
    </source>
</evidence>
<organism evidence="1 2">
    <name type="scientific">Moorena producens 3L</name>
    <dbReference type="NCBI Taxonomy" id="489825"/>
    <lineage>
        <taxon>Bacteria</taxon>
        <taxon>Bacillati</taxon>
        <taxon>Cyanobacteriota</taxon>
        <taxon>Cyanophyceae</taxon>
        <taxon>Coleofasciculales</taxon>
        <taxon>Coleofasciculaceae</taxon>
        <taxon>Moorena</taxon>
    </lineage>
</organism>
<dbReference type="EMBL" id="GL890828">
    <property type="protein sequence ID" value="EGJ34683.1"/>
    <property type="molecule type" value="Genomic_DNA"/>
</dbReference>
<accession>F4XKZ3</accession>
<protein>
    <recommendedName>
        <fullName evidence="3">Biotin carboxylase</fullName>
    </recommendedName>
</protein>
<sequence>MQFRCKVAIIGKFLVGFMGLRNWLTATAVACLIWVISSAFAPPALAVIRIKLSNLSSQECPLEIGKGRVISGGGSARQASCYVIKGKAKNPTGRKVFDADVFGRILDANGNNTFPNRGRVGLIDEVEPGTSDFEIQVTVPANVKTPLILKGFKASGFRNRIGR</sequence>
<proteinExistence type="predicted"/>
<reference evidence="2" key="1">
    <citation type="journal article" date="2011" name="Proc. Natl. Acad. Sci. U.S.A.">
        <title>Genomic insights into the physiology and ecology of the marine filamentous cyanobacterium Lyngbya majuscula.</title>
        <authorList>
            <person name="Jones A.C."/>
            <person name="Monroe E.A."/>
            <person name="Podell S."/>
            <person name="Hess W.R."/>
            <person name="Klages S."/>
            <person name="Esquenazi E."/>
            <person name="Niessen S."/>
            <person name="Hoover H."/>
            <person name="Rothmann M."/>
            <person name="Lasken R.S."/>
            <person name="Yates J.R.III."/>
            <person name="Reinhardt R."/>
            <person name="Kube M."/>
            <person name="Burkart M.D."/>
            <person name="Allen E.E."/>
            <person name="Dorrestein P.C."/>
            <person name="Gerwick W.H."/>
            <person name="Gerwick L."/>
        </authorList>
    </citation>
    <scope>NUCLEOTIDE SEQUENCE [LARGE SCALE GENOMIC DNA]</scope>
    <source>
        <strain evidence="2">3L</strain>
    </source>
</reference>
<gene>
    <name evidence="1" type="ORF">LYNGBM3L_13330</name>
</gene>
<dbReference type="eggNOG" id="ENOG5031GDF">
    <property type="taxonomic scope" value="Bacteria"/>
</dbReference>
<dbReference type="HOGENOM" id="CLU_112658_0_0_3"/>